<organism evidence="2 3">
    <name type="scientific">Symbiodinium natans</name>
    <dbReference type="NCBI Taxonomy" id="878477"/>
    <lineage>
        <taxon>Eukaryota</taxon>
        <taxon>Sar</taxon>
        <taxon>Alveolata</taxon>
        <taxon>Dinophyceae</taxon>
        <taxon>Suessiales</taxon>
        <taxon>Symbiodiniaceae</taxon>
        <taxon>Symbiodinium</taxon>
    </lineage>
</organism>
<proteinExistence type="predicted"/>
<evidence type="ECO:0000313" key="3">
    <source>
        <dbReference type="Proteomes" id="UP000604046"/>
    </source>
</evidence>
<sequence>MVMHGQARCRPAGRATGTLAVGYALLAAVGLLLWKLSEAGSESTFVDGFSSVQAAQRKASETQVHMQALRVPAEKKHRFEGTTRAKYLRRLRHRRWCAQFEYPRTFGYVLKWNDKAGEGVVIDQEQTQKYLVIRDEIGASYHAHKTLQVAEFVEFFATDEMDEASVYTVQFSIASLDSC</sequence>
<evidence type="ECO:0000313" key="2">
    <source>
        <dbReference type="EMBL" id="CAE7537085.1"/>
    </source>
</evidence>
<protein>
    <submittedName>
        <fullName evidence="2">Uncharacterized protein</fullName>
    </submittedName>
</protein>
<dbReference type="OrthoDB" id="436869at2759"/>
<keyword evidence="1" id="KW-0472">Membrane</keyword>
<feature type="transmembrane region" description="Helical" evidence="1">
    <location>
        <begin position="12"/>
        <end position="34"/>
    </location>
</feature>
<evidence type="ECO:0000256" key="1">
    <source>
        <dbReference type="SAM" id="Phobius"/>
    </source>
</evidence>
<dbReference type="Proteomes" id="UP000604046">
    <property type="component" value="Unassembled WGS sequence"/>
</dbReference>
<dbReference type="EMBL" id="CAJNDS010002591">
    <property type="protein sequence ID" value="CAE7537085.1"/>
    <property type="molecule type" value="Genomic_DNA"/>
</dbReference>
<keyword evidence="1" id="KW-0812">Transmembrane</keyword>
<comment type="caution">
    <text evidence="2">The sequence shown here is derived from an EMBL/GenBank/DDBJ whole genome shotgun (WGS) entry which is preliminary data.</text>
</comment>
<accession>A0A812TRC0</accession>
<dbReference type="AlphaFoldDB" id="A0A812TRC0"/>
<keyword evidence="1" id="KW-1133">Transmembrane helix</keyword>
<reference evidence="2" key="1">
    <citation type="submission" date="2021-02" db="EMBL/GenBank/DDBJ databases">
        <authorList>
            <person name="Dougan E. K."/>
            <person name="Rhodes N."/>
            <person name="Thang M."/>
            <person name="Chan C."/>
        </authorList>
    </citation>
    <scope>NUCLEOTIDE SEQUENCE</scope>
</reference>
<gene>
    <name evidence="2" type="ORF">SNAT2548_LOCUS30101</name>
</gene>
<keyword evidence="3" id="KW-1185">Reference proteome</keyword>
<name>A0A812TRC0_9DINO</name>